<feature type="domain" description="ABC-2 type transporter transmembrane" evidence="10">
    <location>
        <begin position="46"/>
        <end position="242"/>
    </location>
</feature>
<evidence type="ECO:0000256" key="3">
    <source>
        <dbReference type="ARBA" id="ARBA00022448"/>
    </source>
</evidence>
<evidence type="ECO:0000259" key="10">
    <source>
        <dbReference type="Pfam" id="PF01061"/>
    </source>
</evidence>
<gene>
    <name evidence="11" type="ORF">ASAP_0732</name>
</gene>
<feature type="transmembrane region" description="Helical" evidence="9">
    <location>
        <begin position="63"/>
        <end position="81"/>
    </location>
</feature>
<keyword evidence="4" id="KW-1003">Cell membrane</keyword>
<protein>
    <submittedName>
        <fullName evidence="11">O-antigen export system permease protein RfbD</fullName>
    </submittedName>
</protein>
<evidence type="ECO:0000256" key="6">
    <source>
        <dbReference type="ARBA" id="ARBA00022989"/>
    </source>
</evidence>
<feature type="transmembrane region" description="Helical" evidence="9">
    <location>
        <begin position="93"/>
        <end position="116"/>
    </location>
</feature>
<dbReference type="GO" id="GO:0015920">
    <property type="term" value="P:lipopolysaccharide transport"/>
    <property type="evidence" value="ECO:0007669"/>
    <property type="project" value="TreeGrafter"/>
</dbReference>
<sequence length="283" mass="31894">MNTIKAESGRKEPILDLFPLTAAGRFRAALADLRAGLRLLPLAMMLGWLDIKMRYRGSMLGPFWLTITTAVMVAALGFLYAELFNMVIKDYLPFLALSLVLWGYISTLIGESTTVFSQESRMIQAARMPFSVFALQAITRNILVLLHNAVVVLVVFLIFHVTPLHIWLVLPALALWLVDSFALMLCLGLLGARFRDIPPIVQSLLQVFFFITPIIWRPELVGTLQHWILLDPFYSLIAIMRTPLLGEPTPLALWEVALAHSAVLIGFAVLVFTRFRARIAYWV</sequence>
<dbReference type="PANTHER" id="PTHR30413:SF10">
    <property type="entry name" value="CAPSULE POLYSACCHARIDE EXPORT INNER-MEMBRANE PROTEIN CTRC"/>
    <property type="match status" value="1"/>
</dbReference>
<accession>A0A060QJ25</accession>
<feature type="transmembrane region" description="Helical" evidence="9">
    <location>
        <begin position="165"/>
        <end position="190"/>
    </location>
</feature>
<evidence type="ECO:0000256" key="8">
    <source>
        <dbReference type="ARBA" id="ARBA00023136"/>
    </source>
</evidence>
<dbReference type="GO" id="GO:0015774">
    <property type="term" value="P:polysaccharide transport"/>
    <property type="evidence" value="ECO:0007669"/>
    <property type="project" value="UniProtKB-KW"/>
</dbReference>
<dbReference type="Pfam" id="PF01061">
    <property type="entry name" value="ABC2_membrane"/>
    <property type="match status" value="1"/>
</dbReference>
<keyword evidence="5 9" id="KW-0812">Transmembrane</keyword>
<keyword evidence="7" id="KW-0762">Sugar transport</keyword>
<evidence type="ECO:0000256" key="5">
    <source>
        <dbReference type="ARBA" id="ARBA00022692"/>
    </source>
</evidence>
<dbReference type="AlphaFoldDB" id="A0A060QJ25"/>
<evidence type="ECO:0000256" key="2">
    <source>
        <dbReference type="ARBA" id="ARBA00007783"/>
    </source>
</evidence>
<dbReference type="EMBL" id="CBLX010000004">
    <property type="protein sequence ID" value="CDG38777.1"/>
    <property type="molecule type" value="Genomic_DNA"/>
</dbReference>
<name>A0A060QJ25_9PROT</name>
<keyword evidence="7" id="KW-0625">Polysaccharide transport</keyword>
<reference evidence="11 12" key="1">
    <citation type="journal article" date="2014" name="Genome Biol. Evol.">
        <title>Acetic acid bacteria genomes reveal functional traits for adaptation to life in insect guts.</title>
        <authorList>
            <person name="Chouaia B."/>
            <person name="Gaiarsa S."/>
            <person name="Crotti E."/>
            <person name="Comandatore F."/>
            <person name="Degli Esposti M."/>
            <person name="Ricci I."/>
            <person name="Alma A."/>
            <person name="Favia G."/>
            <person name="Bandi C."/>
            <person name="Daffonchio D."/>
        </authorList>
    </citation>
    <scope>NUCLEOTIDE SEQUENCE [LARGE SCALE GENOMIC DNA]</scope>
    <source>
        <strain evidence="11 12">SF2.1</strain>
    </source>
</reference>
<dbReference type="GO" id="GO:0140359">
    <property type="term" value="F:ABC-type transporter activity"/>
    <property type="evidence" value="ECO:0007669"/>
    <property type="project" value="InterPro"/>
</dbReference>
<comment type="subcellular location">
    <subcellularLocation>
        <location evidence="1">Cell membrane</location>
        <topology evidence="1">Multi-pass membrane protein</topology>
    </subcellularLocation>
</comment>
<evidence type="ECO:0000313" key="12">
    <source>
        <dbReference type="Proteomes" id="UP000027583"/>
    </source>
</evidence>
<keyword evidence="8 9" id="KW-0472">Membrane</keyword>
<keyword evidence="3" id="KW-0813">Transport</keyword>
<comment type="similarity">
    <text evidence="2">Belongs to the ABC-2 integral membrane protein family.</text>
</comment>
<feature type="transmembrane region" description="Helical" evidence="9">
    <location>
        <begin position="251"/>
        <end position="272"/>
    </location>
</feature>
<evidence type="ECO:0000256" key="7">
    <source>
        <dbReference type="ARBA" id="ARBA00023047"/>
    </source>
</evidence>
<dbReference type="PANTHER" id="PTHR30413">
    <property type="entry name" value="INNER MEMBRANE TRANSPORT PERMEASE"/>
    <property type="match status" value="1"/>
</dbReference>
<dbReference type="GeneID" id="78225410"/>
<keyword evidence="6 9" id="KW-1133">Transmembrane helix</keyword>
<reference evidence="11 12" key="2">
    <citation type="journal article" date="2014" name="PLoS ONE">
        <title>Evolution of mitochondria reconstructed from the energy metabolism of living bacteria.</title>
        <authorList>
            <person name="Degli Esposti M."/>
            <person name="Chouaia B."/>
            <person name="Comandatore F."/>
            <person name="Crotti E."/>
            <person name="Sassera D."/>
            <person name="Lievens P.M."/>
            <person name="Daffonchio D."/>
            <person name="Bandi C."/>
        </authorList>
    </citation>
    <scope>NUCLEOTIDE SEQUENCE [LARGE SCALE GENOMIC DNA]</scope>
    <source>
        <strain evidence="11 12">SF2.1</strain>
    </source>
</reference>
<evidence type="ECO:0000256" key="1">
    <source>
        <dbReference type="ARBA" id="ARBA00004651"/>
    </source>
</evidence>
<evidence type="ECO:0000256" key="4">
    <source>
        <dbReference type="ARBA" id="ARBA00022475"/>
    </source>
</evidence>
<dbReference type="GO" id="GO:0005886">
    <property type="term" value="C:plasma membrane"/>
    <property type="evidence" value="ECO:0007669"/>
    <property type="project" value="UniProtKB-SubCell"/>
</dbReference>
<dbReference type="RefSeq" id="WP_023977934.1">
    <property type="nucleotide sequence ID" value="NZ_CBLX010000004.1"/>
</dbReference>
<evidence type="ECO:0000313" key="11">
    <source>
        <dbReference type="EMBL" id="CDG38777.1"/>
    </source>
</evidence>
<dbReference type="Proteomes" id="UP000027583">
    <property type="component" value="Unassembled WGS sequence"/>
</dbReference>
<evidence type="ECO:0000256" key="9">
    <source>
        <dbReference type="SAM" id="Phobius"/>
    </source>
</evidence>
<feature type="transmembrane region" description="Helical" evidence="9">
    <location>
        <begin position="137"/>
        <end position="159"/>
    </location>
</feature>
<proteinExistence type="inferred from homology"/>
<comment type="caution">
    <text evidence="11">The sequence shown here is derived from an EMBL/GenBank/DDBJ whole genome shotgun (WGS) entry which is preliminary data.</text>
</comment>
<organism evidence="11 12">
    <name type="scientific">Asaia bogorensis</name>
    <dbReference type="NCBI Taxonomy" id="91915"/>
    <lineage>
        <taxon>Bacteria</taxon>
        <taxon>Pseudomonadati</taxon>
        <taxon>Pseudomonadota</taxon>
        <taxon>Alphaproteobacteria</taxon>
        <taxon>Acetobacterales</taxon>
        <taxon>Acetobacteraceae</taxon>
        <taxon>Asaia</taxon>
    </lineage>
</organism>
<dbReference type="InterPro" id="IPR013525">
    <property type="entry name" value="ABC2_TM"/>
</dbReference>
<dbReference type="eggNOG" id="COG1682">
    <property type="taxonomic scope" value="Bacteria"/>
</dbReference>